<dbReference type="GO" id="GO:0003676">
    <property type="term" value="F:nucleic acid binding"/>
    <property type="evidence" value="ECO:0007669"/>
    <property type="project" value="InterPro"/>
</dbReference>
<dbReference type="InterPro" id="IPR051319">
    <property type="entry name" value="Oligoribo/pAp-PDE_c-di-AMP_PDE"/>
</dbReference>
<dbReference type="OrthoDB" id="9803668at2"/>
<accession>A0A1B2I435</accession>
<dbReference type="Pfam" id="PF02272">
    <property type="entry name" value="DHHA1"/>
    <property type="match status" value="1"/>
</dbReference>
<dbReference type="AlphaFoldDB" id="A0A1B2I435"/>
<dbReference type="STRING" id="1197717.BED41_06335"/>
<dbReference type="Gene3D" id="3.90.1640.10">
    <property type="entry name" value="inorganic pyrophosphatase (n-terminal core)"/>
    <property type="match status" value="1"/>
</dbReference>
<evidence type="ECO:0000259" key="2">
    <source>
        <dbReference type="Pfam" id="PF02272"/>
    </source>
</evidence>
<name>A0A1B2I435_9BACT</name>
<evidence type="ECO:0000313" key="3">
    <source>
        <dbReference type="EMBL" id="ANZ44741.1"/>
    </source>
</evidence>
<dbReference type="RefSeq" id="WP_066744169.1">
    <property type="nucleotide sequence ID" value="NZ_CP016757.1"/>
</dbReference>
<dbReference type="InterPro" id="IPR001667">
    <property type="entry name" value="DDH_dom"/>
</dbReference>
<dbReference type="PANTHER" id="PTHR47618:SF1">
    <property type="entry name" value="BIFUNCTIONAL OLIGORIBONUCLEASE AND PAP PHOSPHATASE NRNA"/>
    <property type="match status" value="1"/>
</dbReference>
<evidence type="ECO:0000313" key="4">
    <source>
        <dbReference type="Proteomes" id="UP000093044"/>
    </source>
</evidence>
<dbReference type="InterPro" id="IPR003156">
    <property type="entry name" value="DHHA1_dom"/>
</dbReference>
<dbReference type="Proteomes" id="UP000093044">
    <property type="component" value="Chromosome"/>
</dbReference>
<proteinExistence type="predicted"/>
<dbReference type="KEGG" id="cpor:BED41_06335"/>
<dbReference type="Pfam" id="PF01368">
    <property type="entry name" value="DHH"/>
    <property type="match status" value="1"/>
</dbReference>
<sequence length="335" mass="35822">MTAEKNGLFDEVLKKLKRHDSWVILCHENPDGDTLGSAFALYSLGKREGKSVMIVCPDSLPDTFSFFPHAAELRVTKSLPAGEVRNALLAAVDISTEKRTLANMPELLSACADSVNIDHHGDNTMFAATNLVVPSASATAEIITALLSAYGKGITEGEASALYTALVTDNGNFRYNSTSVESHGCAQLLLEAGAKPTEIDDRINENMTDKILRLWGLALSRTELFAGGKCALFWLRGFEIDGADADSNALDGLINMLMRIKGVKVALFLAEKNGNNKLSVRSRAPYSARDLASRFGGGGHQNAAGAKISGGFEDTLASVKKEAEKYVAFGNTSAQ</sequence>
<dbReference type="PANTHER" id="PTHR47618">
    <property type="entry name" value="BIFUNCTIONAL OLIGORIBONUCLEASE AND PAP PHOSPHATASE NRNA"/>
    <property type="match status" value="1"/>
</dbReference>
<dbReference type="InterPro" id="IPR038763">
    <property type="entry name" value="DHH_sf"/>
</dbReference>
<dbReference type="EMBL" id="CP016757">
    <property type="protein sequence ID" value="ANZ44741.1"/>
    <property type="molecule type" value="Genomic_DNA"/>
</dbReference>
<gene>
    <name evidence="3" type="ORF">BED41_06335</name>
</gene>
<dbReference type="GeneID" id="83057468"/>
<dbReference type="Gene3D" id="3.10.310.30">
    <property type="match status" value="1"/>
</dbReference>
<protein>
    <submittedName>
        <fullName evidence="3">Uncharacterized protein</fullName>
    </submittedName>
</protein>
<dbReference type="SUPFAM" id="SSF64182">
    <property type="entry name" value="DHH phosphoesterases"/>
    <property type="match status" value="1"/>
</dbReference>
<feature type="domain" description="DDH" evidence="1">
    <location>
        <begin position="23"/>
        <end position="165"/>
    </location>
</feature>
<reference evidence="3" key="1">
    <citation type="submission" date="2016-08" db="EMBL/GenBank/DDBJ databases">
        <title>Complete genome of Cloacibacillus porcorum.</title>
        <authorList>
            <person name="Looft T."/>
            <person name="Bayles D.O."/>
            <person name="Alt D.P."/>
        </authorList>
    </citation>
    <scope>NUCLEOTIDE SEQUENCE [LARGE SCALE GENOMIC DNA]</scope>
    <source>
        <strain evidence="3">CL-84</strain>
    </source>
</reference>
<feature type="domain" description="DHHA1" evidence="2">
    <location>
        <begin position="242"/>
        <end position="327"/>
    </location>
</feature>
<evidence type="ECO:0000259" key="1">
    <source>
        <dbReference type="Pfam" id="PF01368"/>
    </source>
</evidence>
<keyword evidence="4" id="KW-1185">Reference proteome</keyword>
<organism evidence="3 4">
    <name type="scientific">Cloacibacillus porcorum</name>
    <dbReference type="NCBI Taxonomy" id="1197717"/>
    <lineage>
        <taxon>Bacteria</taxon>
        <taxon>Thermotogati</taxon>
        <taxon>Synergistota</taxon>
        <taxon>Synergistia</taxon>
        <taxon>Synergistales</taxon>
        <taxon>Synergistaceae</taxon>
        <taxon>Cloacibacillus</taxon>
    </lineage>
</organism>